<feature type="domain" description="OmpA-like" evidence="4">
    <location>
        <begin position="176"/>
        <end position="301"/>
    </location>
</feature>
<feature type="signal peptide" evidence="3">
    <location>
        <begin position="1"/>
        <end position="24"/>
    </location>
</feature>
<dbReference type="PROSITE" id="PS51123">
    <property type="entry name" value="OMPA_2"/>
    <property type="match status" value="1"/>
</dbReference>
<dbReference type="InterPro" id="IPR036737">
    <property type="entry name" value="OmpA-like_sf"/>
</dbReference>
<evidence type="ECO:0000313" key="5">
    <source>
        <dbReference type="EMBL" id="EAT14976.1"/>
    </source>
</evidence>
<organism evidence="5 6">
    <name type="scientific">Desulfuromonas acetoxidans (strain DSM 684 / 11070)</name>
    <dbReference type="NCBI Taxonomy" id="281689"/>
    <lineage>
        <taxon>Bacteria</taxon>
        <taxon>Pseudomonadati</taxon>
        <taxon>Thermodesulfobacteriota</taxon>
        <taxon>Desulfuromonadia</taxon>
        <taxon>Desulfuromonadales</taxon>
        <taxon>Desulfuromonadaceae</taxon>
        <taxon>Desulfuromonas</taxon>
    </lineage>
</organism>
<evidence type="ECO:0000313" key="6">
    <source>
        <dbReference type="Proteomes" id="UP000005695"/>
    </source>
</evidence>
<evidence type="ECO:0000259" key="4">
    <source>
        <dbReference type="PROSITE" id="PS51123"/>
    </source>
</evidence>
<accession>Q1JXI6</accession>
<dbReference type="EMBL" id="AAEW02000015">
    <property type="protein sequence ID" value="EAT14976.1"/>
    <property type="molecule type" value="Genomic_DNA"/>
</dbReference>
<evidence type="ECO:0000256" key="2">
    <source>
        <dbReference type="SAM" id="Coils"/>
    </source>
</evidence>
<proteinExistence type="predicted"/>
<keyword evidence="1" id="KW-0472">Membrane</keyword>
<sequence length="303" mass="34150">MIPVSLWTIIGLFALLSTSGCVSKATYQQQLDQNQTLQTDLYGTTEKLNNLQARYDIVEQQLEDAMAQNRALNDQNIAAMAEIDRLKNIFQARSQQQQEQLSALEQQQQELEAQQEQQQQRYQQLLDNKQQLEQELERERIAREARLAKMANTYNSLVANLEQEIERGEITINKLKDKLTVNLVEKILFPSGSADLTPAGIKVIRQVGDILKEVDDKDIRVEGHTDNLGISKALQAKFPSNWELSAARAANVVRVLQREVGIPGEKLEIGAYGPFHPVSSNDTPEGRAQNRRIQIVLVPPAQA</sequence>
<gene>
    <name evidence="5" type="ORF">Dace_0754</name>
</gene>
<reference evidence="5" key="1">
    <citation type="submission" date="2006-05" db="EMBL/GenBank/DDBJ databases">
        <title>Annotation of the draft genome assembly of Desulfuromonas acetoxidans DSM 684.</title>
        <authorList>
            <consortium name="US DOE Joint Genome Institute (JGI-ORNL)"/>
            <person name="Larimer F."/>
            <person name="Land M."/>
            <person name="Hauser L."/>
        </authorList>
    </citation>
    <scope>NUCLEOTIDE SEQUENCE [LARGE SCALE GENOMIC DNA]</scope>
    <source>
        <strain evidence="5">DSM 684</strain>
    </source>
</reference>
<comment type="caution">
    <text evidence="5">The sequence shown here is derived from an EMBL/GenBank/DDBJ whole genome shotgun (WGS) entry which is preliminary data.</text>
</comment>
<evidence type="ECO:0000256" key="1">
    <source>
        <dbReference type="PROSITE-ProRule" id="PRU00473"/>
    </source>
</evidence>
<keyword evidence="6" id="KW-1185">Reference proteome</keyword>
<dbReference type="PANTHER" id="PTHR30329:SF21">
    <property type="entry name" value="LIPOPROTEIN YIAD-RELATED"/>
    <property type="match status" value="1"/>
</dbReference>
<dbReference type="SUPFAM" id="SSF103088">
    <property type="entry name" value="OmpA-like"/>
    <property type="match status" value="1"/>
</dbReference>
<dbReference type="AlphaFoldDB" id="Q1JXI6"/>
<feature type="chain" id="PRO_5004192637" evidence="3">
    <location>
        <begin position="25"/>
        <end position="303"/>
    </location>
</feature>
<dbReference type="PANTHER" id="PTHR30329">
    <property type="entry name" value="STATOR ELEMENT OF FLAGELLAR MOTOR COMPLEX"/>
    <property type="match status" value="1"/>
</dbReference>
<dbReference type="CDD" id="cd07185">
    <property type="entry name" value="OmpA_C-like"/>
    <property type="match status" value="1"/>
</dbReference>
<dbReference type="Gene3D" id="3.30.1330.60">
    <property type="entry name" value="OmpA-like domain"/>
    <property type="match status" value="1"/>
</dbReference>
<dbReference type="Proteomes" id="UP000005695">
    <property type="component" value="Unassembled WGS sequence"/>
</dbReference>
<protein>
    <submittedName>
        <fullName evidence="5">OmpA/MotB</fullName>
    </submittedName>
</protein>
<dbReference type="GO" id="GO:0016020">
    <property type="term" value="C:membrane"/>
    <property type="evidence" value="ECO:0007669"/>
    <property type="project" value="UniProtKB-UniRule"/>
</dbReference>
<dbReference type="InterPro" id="IPR050330">
    <property type="entry name" value="Bact_OuterMem_StrucFunc"/>
</dbReference>
<dbReference type="Pfam" id="PF00691">
    <property type="entry name" value="OmpA"/>
    <property type="match status" value="1"/>
</dbReference>
<reference evidence="5" key="2">
    <citation type="submission" date="2006-05" db="EMBL/GenBank/DDBJ databases">
        <title>Sequencing of the draft genome and assembly of Desulfuromonas acetoxidans DSM 684.</title>
        <authorList>
            <consortium name="US DOE Joint Genome Institute (JGI-PGF)"/>
            <person name="Copeland A."/>
            <person name="Lucas S."/>
            <person name="Lapidus A."/>
            <person name="Barry K."/>
            <person name="Detter J.C."/>
            <person name="Glavina del Rio T."/>
            <person name="Hammon N."/>
            <person name="Israni S."/>
            <person name="Dalin E."/>
            <person name="Tice H."/>
            <person name="Bruce D."/>
            <person name="Pitluck S."/>
            <person name="Richardson P."/>
        </authorList>
    </citation>
    <scope>NUCLEOTIDE SEQUENCE [LARGE SCALE GENOMIC DNA]</scope>
    <source>
        <strain evidence="5">DSM 684</strain>
    </source>
</reference>
<evidence type="ECO:0000256" key="3">
    <source>
        <dbReference type="SAM" id="SignalP"/>
    </source>
</evidence>
<name>Q1JXI6_DESA6</name>
<keyword evidence="3" id="KW-0732">Signal</keyword>
<dbReference type="InterPro" id="IPR006665">
    <property type="entry name" value="OmpA-like"/>
</dbReference>
<feature type="coiled-coil region" evidence="2">
    <location>
        <begin position="48"/>
        <end position="178"/>
    </location>
</feature>
<keyword evidence="2" id="KW-0175">Coiled coil</keyword>